<dbReference type="Pfam" id="PF01582">
    <property type="entry name" value="TIR"/>
    <property type="match status" value="1"/>
</dbReference>
<dbReference type="Gene3D" id="3.40.50.300">
    <property type="entry name" value="P-loop containing nucleotide triphosphate hydrolases"/>
    <property type="match status" value="1"/>
</dbReference>
<dbReference type="SUPFAM" id="SSF52200">
    <property type="entry name" value="Toll/Interleukin receptor TIR domain"/>
    <property type="match status" value="1"/>
</dbReference>
<evidence type="ECO:0000256" key="3">
    <source>
        <dbReference type="SAM" id="SignalP"/>
    </source>
</evidence>
<evidence type="ECO:0000256" key="1">
    <source>
        <dbReference type="ARBA" id="ARBA00023027"/>
    </source>
</evidence>
<evidence type="ECO:0000259" key="4">
    <source>
        <dbReference type="PROSITE" id="PS50104"/>
    </source>
</evidence>
<dbReference type="OrthoDB" id="1435011at2759"/>
<feature type="signal peptide" evidence="3">
    <location>
        <begin position="1"/>
        <end position="20"/>
    </location>
</feature>
<dbReference type="FunFam" id="3.40.50.10140:FF:000007">
    <property type="entry name" value="Disease resistance protein (TIR-NBS-LRR class)"/>
    <property type="match status" value="1"/>
</dbReference>
<feature type="domain" description="TIR" evidence="4">
    <location>
        <begin position="45"/>
        <end position="209"/>
    </location>
</feature>
<dbReference type="Pfam" id="PF00931">
    <property type="entry name" value="NB-ARC"/>
    <property type="match status" value="1"/>
</dbReference>
<keyword evidence="2" id="KW-1133">Transmembrane helix</keyword>
<dbReference type="GO" id="GO:0043531">
    <property type="term" value="F:ADP binding"/>
    <property type="evidence" value="ECO:0007669"/>
    <property type="project" value="InterPro"/>
</dbReference>
<feature type="transmembrane region" description="Helical" evidence="2">
    <location>
        <begin position="445"/>
        <end position="464"/>
    </location>
</feature>
<dbReference type="PROSITE" id="PS50104">
    <property type="entry name" value="TIR"/>
    <property type="match status" value="1"/>
</dbReference>
<dbReference type="InterPro" id="IPR000157">
    <property type="entry name" value="TIR_dom"/>
</dbReference>
<keyword evidence="5" id="KW-0378">Hydrolase</keyword>
<dbReference type="PANTHER" id="PTHR11017">
    <property type="entry name" value="LEUCINE-RICH REPEAT-CONTAINING PROTEIN"/>
    <property type="match status" value="1"/>
</dbReference>
<keyword evidence="3" id="KW-0732">Signal</keyword>
<name>A0A396GKY9_MEDTR</name>
<keyword evidence="2" id="KW-0472">Membrane</keyword>
<dbReference type="Gramene" id="rna45448">
    <property type="protein sequence ID" value="RHN39427.1"/>
    <property type="gene ID" value="gene45448"/>
</dbReference>
<dbReference type="GO" id="GO:0006952">
    <property type="term" value="P:defense response"/>
    <property type="evidence" value="ECO:0007669"/>
    <property type="project" value="InterPro"/>
</dbReference>
<dbReference type="InterPro" id="IPR027417">
    <property type="entry name" value="P-loop_NTPase"/>
</dbReference>
<dbReference type="Proteomes" id="UP000265566">
    <property type="component" value="Chromosome 8"/>
</dbReference>
<dbReference type="InterPro" id="IPR002182">
    <property type="entry name" value="NB-ARC"/>
</dbReference>
<evidence type="ECO:0000313" key="6">
    <source>
        <dbReference type="Proteomes" id="UP000265566"/>
    </source>
</evidence>
<keyword evidence="2" id="KW-0812">Transmembrane</keyword>
<dbReference type="AlphaFoldDB" id="A0A396GKY9"/>
<dbReference type="GO" id="GO:0007165">
    <property type="term" value="P:signal transduction"/>
    <property type="evidence" value="ECO:0007669"/>
    <property type="project" value="InterPro"/>
</dbReference>
<gene>
    <name evidence="5" type="ORF">MtrunA17_Chr8g0343681</name>
</gene>
<reference evidence="6" key="1">
    <citation type="journal article" date="2018" name="Nat. Plants">
        <title>Whole-genome landscape of Medicago truncatula symbiotic genes.</title>
        <authorList>
            <person name="Pecrix Y."/>
            <person name="Staton S.E."/>
            <person name="Sallet E."/>
            <person name="Lelandais-Briere C."/>
            <person name="Moreau S."/>
            <person name="Carrere S."/>
            <person name="Blein T."/>
            <person name="Jardinaud M.F."/>
            <person name="Latrasse D."/>
            <person name="Zouine M."/>
            <person name="Zahm M."/>
            <person name="Kreplak J."/>
            <person name="Mayjonade B."/>
            <person name="Satge C."/>
            <person name="Perez M."/>
            <person name="Cauet S."/>
            <person name="Marande W."/>
            <person name="Chantry-Darmon C."/>
            <person name="Lopez-Roques C."/>
            <person name="Bouchez O."/>
            <person name="Berard A."/>
            <person name="Debelle F."/>
            <person name="Munos S."/>
            <person name="Bendahmane A."/>
            <person name="Berges H."/>
            <person name="Niebel A."/>
            <person name="Buitink J."/>
            <person name="Frugier F."/>
            <person name="Benhamed M."/>
            <person name="Crespi M."/>
            <person name="Gouzy J."/>
            <person name="Gamas P."/>
        </authorList>
    </citation>
    <scope>NUCLEOTIDE SEQUENCE [LARGE SCALE GENOMIC DNA]</scope>
    <source>
        <strain evidence="6">cv. Jemalong A17</strain>
    </source>
</reference>
<keyword evidence="1" id="KW-0520">NAD</keyword>
<dbReference type="GO" id="GO:0016787">
    <property type="term" value="F:hydrolase activity"/>
    <property type="evidence" value="ECO:0007669"/>
    <property type="project" value="UniProtKB-KW"/>
</dbReference>
<dbReference type="InterPro" id="IPR035897">
    <property type="entry name" value="Toll_tir_struct_dom_sf"/>
</dbReference>
<protein>
    <submittedName>
        <fullName evidence="5">Putative TIR domain, P-loop containing nucleoside triphosphate hydrolase</fullName>
    </submittedName>
</protein>
<evidence type="ECO:0000313" key="5">
    <source>
        <dbReference type="EMBL" id="RHN39427.1"/>
    </source>
</evidence>
<evidence type="ECO:0000256" key="2">
    <source>
        <dbReference type="SAM" id="Phobius"/>
    </source>
</evidence>
<dbReference type="SUPFAM" id="SSF52540">
    <property type="entry name" value="P-loop containing nucleoside triphosphate hydrolases"/>
    <property type="match status" value="1"/>
</dbReference>
<feature type="chain" id="PRO_5017366277" evidence="3">
    <location>
        <begin position="21"/>
        <end position="476"/>
    </location>
</feature>
<organism evidence="5 6">
    <name type="scientific">Medicago truncatula</name>
    <name type="common">Barrel medic</name>
    <name type="synonym">Medicago tribuloides</name>
    <dbReference type="NCBI Taxonomy" id="3880"/>
    <lineage>
        <taxon>Eukaryota</taxon>
        <taxon>Viridiplantae</taxon>
        <taxon>Streptophyta</taxon>
        <taxon>Embryophyta</taxon>
        <taxon>Tracheophyta</taxon>
        <taxon>Spermatophyta</taxon>
        <taxon>Magnoliopsida</taxon>
        <taxon>eudicotyledons</taxon>
        <taxon>Gunneridae</taxon>
        <taxon>Pentapetalae</taxon>
        <taxon>rosids</taxon>
        <taxon>fabids</taxon>
        <taxon>Fabales</taxon>
        <taxon>Fabaceae</taxon>
        <taxon>Papilionoideae</taxon>
        <taxon>50 kb inversion clade</taxon>
        <taxon>NPAAA clade</taxon>
        <taxon>Hologalegina</taxon>
        <taxon>IRL clade</taxon>
        <taxon>Trifolieae</taxon>
        <taxon>Medicago</taxon>
    </lineage>
</organism>
<comment type="caution">
    <text evidence="5">The sequence shown here is derived from an EMBL/GenBank/DDBJ whole genome shotgun (WGS) entry which is preliminary data.</text>
</comment>
<dbReference type="PRINTS" id="PR00364">
    <property type="entry name" value="DISEASERSIST"/>
</dbReference>
<accession>A0A396GKY9</accession>
<dbReference type="EMBL" id="PSQE01000008">
    <property type="protein sequence ID" value="RHN39427.1"/>
    <property type="molecule type" value="Genomic_DNA"/>
</dbReference>
<dbReference type="Gene3D" id="3.40.50.10140">
    <property type="entry name" value="Toll/interleukin-1 receptor homology (TIR) domain"/>
    <property type="match status" value="1"/>
</dbReference>
<dbReference type="SMART" id="SM00255">
    <property type="entry name" value="TIR"/>
    <property type="match status" value="1"/>
</dbReference>
<sequence>MHNINLVFFVCLLFMSKLKGEVENPTSDTNCPYSSEFQCSVPQSDKHDVFVSFRGLDIREGFLSHLVEALSRKEIVFFVDNKLRKGDEIAQSLFEAIETSSISLVIFSQNYASSKWCLDELVKIVECREKDGQILLPVFYKVDPTVVRHQKGTYANAFAEHEQKYNLNKVKQWRSSLKKSADISGFHSSQFLYDAELVEEIVKSVLKRLDHVRVVNSKGVIGIEKQISYVESLLQVESQDVRAIGIWGMSGIGKTIIVEGVYKRLCSEYDGCYFKANISEEWGGHENMYLKKDIFSTLLGEHNLKFDAQYGLPYFVERRLRRMKVLVVLDDVKDPQQLEILIGTLDWFGTGSRIIVTTKDKQVVAKMVVDNDIYEVKALDFDDSFRPISISQCLNITQRMEMAHEGSNISNSILLNIWNWLWQTLIDFIYVCAVQFFMMLVIFSVIYFCVGIFITVVKNVFYVLEEVLSWMQSFCK</sequence>
<dbReference type="InterPro" id="IPR044974">
    <property type="entry name" value="Disease_R_plants"/>
</dbReference>
<proteinExistence type="predicted"/>
<dbReference type="PANTHER" id="PTHR11017:SF398">
    <property type="entry name" value="RESISTANCE PROTEIN (TIR-NBS-LRR CLASS), PUTATIVE-RELATED"/>
    <property type="match status" value="1"/>
</dbReference>